<gene>
    <name evidence="3" type="ORF">RM53_15480</name>
</gene>
<dbReference type="GO" id="GO:0006508">
    <property type="term" value="P:proteolysis"/>
    <property type="evidence" value="ECO:0007669"/>
    <property type="project" value="InterPro"/>
</dbReference>
<dbReference type="AlphaFoldDB" id="A0A0B4CL84"/>
<feature type="domain" description="Tail specific protease" evidence="2">
    <location>
        <begin position="193"/>
        <end position="377"/>
    </location>
</feature>
<evidence type="ECO:0000313" key="4">
    <source>
        <dbReference type="Proteomes" id="UP000031166"/>
    </source>
</evidence>
<evidence type="ECO:0000256" key="1">
    <source>
        <dbReference type="SAM" id="MobiDB-lite"/>
    </source>
</evidence>
<protein>
    <recommendedName>
        <fullName evidence="2">Tail specific protease domain-containing protein</fullName>
    </recommendedName>
</protein>
<dbReference type="EMBL" id="JWSY01000036">
    <property type="protein sequence ID" value="KIC55176.1"/>
    <property type="molecule type" value="Genomic_DNA"/>
</dbReference>
<dbReference type="Proteomes" id="UP000031166">
    <property type="component" value="Unassembled WGS sequence"/>
</dbReference>
<organism evidence="3 4">
    <name type="scientific">Brevundimonas nasdae</name>
    <dbReference type="NCBI Taxonomy" id="172043"/>
    <lineage>
        <taxon>Bacteria</taxon>
        <taxon>Pseudomonadati</taxon>
        <taxon>Pseudomonadota</taxon>
        <taxon>Alphaproteobacteria</taxon>
        <taxon>Caulobacterales</taxon>
        <taxon>Caulobacteraceae</taxon>
        <taxon>Brevundimonas</taxon>
    </lineage>
</organism>
<evidence type="ECO:0000313" key="3">
    <source>
        <dbReference type="EMBL" id="KIC55176.1"/>
    </source>
</evidence>
<feature type="compositionally biased region" description="Polar residues" evidence="1">
    <location>
        <begin position="302"/>
        <end position="311"/>
    </location>
</feature>
<dbReference type="GO" id="GO:0008236">
    <property type="term" value="F:serine-type peptidase activity"/>
    <property type="evidence" value="ECO:0007669"/>
    <property type="project" value="InterPro"/>
</dbReference>
<dbReference type="Gene3D" id="3.90.226.10">
    <property type="entry name" value="2-enoyl-CoA Hydratase, Chain A, domain 1"/>
    <property type="match status" value="1"/>
</dbReference>
<dbReference type="SUPFAM" id="SSF52096">
    <property type="entry name" value="ClpP/crotonase"/>
    <property type="match status" value="1"/>
</dbReference>
<feature type="region of interest" description="Disordered" evidence="1">
    <location>
        <begin position="292"/>
        <end position="311"/>
    </location>
</feature>
<dbReference type="InterPro" id="IPR029045">
    <property type="entry name" value="ClpP/crotonase-like_dom_sf"/>
</dbReference>
<sequence length="413" mass="44779">MGGWWWALRSYVASFDDGHMQIGMRNNVGGLPARWPGFLTVYRGEDQVVADRIGDSDTLPPLGARLTECDGVAAERLAETHIGDFRGRWSLKAQRVLYGDWMFLNASNPWISEMKQCRFATNGLEKTYTLAWKPIEATDLAARRSRINARVTPTFGMSEFANGGVWLSMPSFDSEPGSEAFIAMTTLLAEAEAKQQVLREASVVVLDLRGNGGGSSHWSDNLATILWGTDCRKAHDVPSSEAVDWRASDANISELAAFVAKLKEGGGDADLIAWGDKAISGMRTAKAADRPFWREDDGGSAAQVQRPTGASSNPVRGRVYVLTDPSCASACLDAVDIWKAAGAIQIGQETSADTLYMEVRNAGLPSELAAIGVPMKVYRGRARGNNEPHRPAYPFHGAIADTVALKAWVATLQ</sequence>
<proteinExistence type="predicted"/>
<name>A0A0B4CL84_9CAUL</name>
<dbReference type="Pfam" id="PF03572">
    <property type="entry name" value="Peptidase_S41"/>
    <property type="match status" value="1"/>
</dbReference>
<dbReference type="InterPro" id="IPR005151">
    <property type="entry name" value="Tail-specific_protease"/>
</dbReference>
<evidence type="ECO:0000259" key="2">
    <source>
        <dbReference type="Pfam" id="PF03572"/>
    </source>
</evidence>
<comment type="caution">
    <text evidence="3">The sequence shown here is derived from an EMBL/GenBank/DDBJ whole genome shotgun (WGS) entry which is preliminary data.</text>
</comment>
<accession>A0A0B4CL84</accession>
<reference evidence="3 4" key="1">
    <citation type="submission" date="2014-12" db="EMBL/GenBank/DDBJ databases">
        <title>Genome sequencing of Brevundimonas nasdae TPW30.</title>
        <authorList>
            <person name="Tan P.W."/>
            <person name="Chan K.-G."/>
        </authorList>
    </citation>
    <scope>NUCLEOTIDE SEQUENCE [LARGE SCALE GENOMIC DNA]</scope>
    <source>
        <strain evidence="3 4">TPW30</strain>
    </source>
</reference>